<keyword evidence="2 3" id="KW-0040">ANK repeat</keyword>
<keyword evidence="5" id="KW-1185">Reference proteome</keyword>
<dbReference type="EMBL" id="ML977588">
    <property type="protein sequence ID" value="KAF2000587.1"/>
    <property type="molecule type" value="Genomic_DNA"/>
</dbReference>
<dbReference type="Gene3D" id="1.25.40.20">
    <property type="entry name" value="Ankyrin repeat-containing domain"/>
    <property type="match status" value="1"/>
</dbReference>
<gene>
    <name evidence="4" type="ORF">P154DRAFT_620104</name>
</gene>
<reference evidence="4" key="1">
    <citation type="journal article" date="2020" name="Stud. Mycol.">
        <title>101 Dothideomycetes genomes: a test case for predicting lifestyles and emergence of pathogens.</title>
        <authorList>
            <person name="Haridas S."/>
            <person name="Albert R."/>
            <person name="Binder M."/>
            <person name="Bloem J."/>
            <person name="Labutti K."/>
            <person name="Salamov A."/>
            <person name="Andreopoulos B."/>
            <person name="Baker S."/>
            <person name="Barry K."/>
            <person name="Bills G."/>
            <person name="Bluhm B."/>
            <person name="Cannon C."/>
            <person name="Castanera R."/>
            <person name="Culley D."/>
            <person name="Daum C."/>
            <person name="Ezra D."/>
            <person name="Gonzalez J."/>
            <person name="Henrissat B."/>
            <person name="Kuo A."/>
            <person name="Liang C."/>
            <person name="Lipzen A."/>
            <person name="Lutzoni F."/>
            <person name="Magnuson J."/>
            <person name="Mondo S."/>
            <person name="Nolan M."/>
            <person name="Ohm R."/>
            <person name="Pangilinan J."/>
            <person name="Park H.-J."/>
            <person name="Ramirez L."/>
            <person name="Alfaro M."/>
            <person name="Sun H."/>
            <person name="Tritt A."/>
            <person name="Yoshinaga Y."/>
            <person name="Zwiers L.-H."/>
            <person name="Turgeon B."/>
            <person name="Goodwin S."/>
            <person name="Spatafora J."/>
            <person name="Crous P."/>
            <person name="Grigoriev I."/>
        </authorList>
    </citation>
    <scope>NUCLEOTIDE SEQUENCE</scope>
    <source>
        <strain evidence="4">CBS 123094</strain>
    </source>
</reference>
<evidence type="ECO:0000313" key="4">
    <source>
        <dbReference type="EMBL" id="KAF2000587.1"/>
    </source>
</evidence>
<dbReference type="SUPFAM" id="SSF48403">
    <property type="entry name" value="Ankyrin repeat"/>
    <property type="match status" value="1"/>
</dbReference>
<feature type="repeat" description="ANK" evidence="3">
    <location>
        <begin position="76"/>
        <end position="108"/>
    </location>
</feature>
<dbReference type="PROSITE" id="PS50088">
    <property type="entry name" value="ANK_REPEAT"/>
    <property type="match status" value="2"/>
</dbReference>
<evidence type="ECO:0000256" key="2">
    <source>
        <dbReference type="ARBA" id="ARBA00023043"/>
    </source>
</evidence>
<dbReference type="OrthoDB" id="5369447at2759"/>
<feature type="repeat" description="ANK" evidence="3">
    <location>
        <begin position="41"/>
        <end position="73"/>
    </location>
</feature>
<dbReference type="Proteomes" id="UP000799779">
    <property type="component" value="Unassembled WGS sequence"/>
</dbReference>
<dbReference type="Pfam" id="PF12796">
    <property type="entry name" value="Ank_2"/>
    <property type="match status" value="1"/>
</dbReference>
<dbReference type="InterPro" id="IPR036770">
    <property type="entry name" value="Ankyrin_rpt-contain_sf"/>
</dbReference>
<keyword evidence="1" id="KW-0677">Repeat</keyword>
<dbReference type="InterPro" id="IPR002110">
    <property type="entry name" value="Ankyrin_rpt"/>
</dbReference>
<evidence type="ECO:0000256" key="1">
    <source>
        <dbReference type="ARBA" id="ARBA00022737"/>
    </source>
</evidence>
<protein>
    <submittedName>
        <fullName evidence="4">Ankyrin</fullName>
    </submittedName>
</protein>
<name>A0A6A5WGN1_9PLEO</name>
<organism evidence="4 5">
    <name type="scientific">Amniculicola lignicola CBS 123094</name>
    <dbReference type="NCBI Taxonomy" id="1392246"/>
    <lineage>
        <taxon>Eukaryota</taxon>
        <taxon>Fungi</taxon>
        <taxon>Dikarya</taxon>
        <taxon>Ascomycota</taxon>
        <taxon>Pezizomycotina</taxon>
        <taxon>Dothideomycetes</taxon>
        <taxon>Pleosporomycetidae</taxon>
        <taxon>Pleosporales</taxon>
        <taxon>Amniculicolaceae</taxon>
        <taxon>Amniculicola</taxon>
    </lineage>
</organism>
<sequence length="283" mass="31253">MGLFSERTLNVDLRNTDPSETQTIQSLLARGADPNTTHKHGKPTPLVQAAAAGIIPTIKVLLDAGANINKVDGRPHRQTPLIAAVSTNQTDVVEYLLSRGAKINGVMHIPPLWELLEAKSLTADTLRMLQFLLDKDADPDIHNIIYERPVKHLVRQFCGWHSMQKAPKSSCKDCQRRPNLLLAIVMLRHYGAKPIEKAYCGAGLEEVYSDILAYFQKQEERGERAAKWLWDCTLGDPMIQTLVGWGLMGVVGSVTGLPGPATSLSGLMGLPEFKDKRGRNIYP</sequence>
<dbReference type="SMART" id="SM00248">
    <property type="entry name" value="ANK"/>
    <property type="match status" value="3"/>
</dbReference>
<proteinExistence type="predicted"/>
<dbReference type="PANTHER" id="PTHR24171">
    <property type="entry name" value="ANKYRIN REPEAT DOMAIN-CONTAINING PROTEIN 39-RELATED"/>
    <property type="match status" value="1"/>
</dbReference>
<dbReference type="AlphaFoldDB" id="A0A6A5WGN1"/>
<accession>A0A6A5WGN1</accession>
<evidence type="ECO:0000256" key="3">
    <source>
        <dbReference type="PROSITE-ProRule" id="PRU00023"/>
    </source>
</evidence>
<evidence type="ECO:0000313" key="5">
    <source>
        <dbReference type="Proteomes" id="UP000799779"/>
    </source>
</evidence>
<dbReference type="PROSITE" id="PS50297">
    <property type="entry name" value="ANK_REP_REGION"/>
    <property type="match status" value="2"/>
</dbReference>